<dbReference type="Proteomes" id="UP000189670">
    <property type="component" value="Unassembled WGS sequence"/>
</dbReference>
<name>A0A1V1NQD3_9BACT</name>
<comment type="caution">
    <text evidence="2">The sequence shown here is derived from an EMBL/GenBank/DDBJ whole genome shotgun (WGS) entry which is preliminary data.</text>
</comment>
<evidence type="ECO:0000256" key="1">
    <source>
        <dbReference type="ARBA" id="ARBA00023172"/>
    </source>
</evidence>
<evidence type="ECO:0000313" key="3">
    <source>
        <dbReference type="Proteomes" id="UP000189670"/>
    </source>
</evidence>
<dbReference type="GO" id="GO:0015074">
    <property type="term" value="P:DNA integration"/>
    <property type="evidence" value="ECO:0007669"/>
    <property type="project" value="InterPro"/>
</dbReference>
<dbReference type="GO" id="GO:0006310">
    <property type="term" value="P:DNA recombination"/>
    <property type="evidence" value="ECO:0007669"/>
    <property type="project" value="UniProtKB-KW"/>
</dbReference>
<accession>A0A1V1NQD3</accession>
<proteinExistence type="predicted"/>
<gene>
    <name evidence="2" type="ORF">OMM_15341</name>
</gene>
<dbReference type="InterPro" id="IPR013762">
    <property type="entry name" value="Integrase-like_cat_sf"/>
</dbReference>
<dbReference type="GO" id="GO:0003677">
    <property type="term" value="F:DNA binding"/>
    <property type="evidence" value="ECO:0007669"/>
    <property type="project" value="InterPro"/>
</dbReference>
<sequence length="104" mass="12094">MFPKALHSDLELQVQKVRILHQRDIAEGYGGVWLPDALDKKFPNASTEFKWQYLFPSSKRAIDPRSGIISRQHIQQDSLQKAIKRATLNLNFNKRVSCHTFRNC</sequence>
<dbReference type="SUPFAM" id="SSF56349">
    <property type="entry name" value="DNA breaking-rejoining enzymes"/>
    <property type="match status" value="1"/>
</dbReference>
<dbReference type="Gene3D" id="1.10.443.10">
    <property type="entry name" value="Intergrase catalytic core"/>
    <property type="match status" value="1"/>
</dbReference>
<evidence type="ECO:0008006" key="4">
    <source>
        <dbReference type="Google" id="ProtNLM"/>
    </source>
</evidence>
<protein>
    <recommendedName>
        <fullName evidence="4">Tyr recombinase domain-containing protein</fullName>
    </recommendedName>
</protein>
<reference evidence="3" key="1">
    <citation type="submission" date="2012-11" db="EMBL/GenBank/DDBJ databases">
        <authorList>
            <person name="Lucero-Rivera Y.E."/>
            <person name="Tovar-Ramirez D."/>
        </authorList>
    </citation>
    <scope>NUCLEOTIDE SEQUENCE [LARGE SCALE GENOMIC DNA]</scope>
    <source>
        <strain evidence="3">Araruama</strain>
    </source>
</reference>
<dbReference type="EMBL" id="ATBP01003641">
    <property type="protein sequence ID" value="ETR64789.1"/>
    <property type="molecule type" value="Genomic_DNA"/>
</dbReference>
<dbReference type="AlphaFoldDB" id="A0A1V1NQD3"/>
<dbReference type="InterPro" id="IPR011010">
    <property type="entry name" value="DNA_brk_join_enz"/>
</dbReference>
<organism evidence="2 3">
    <name type="scientific">Candidatus Magnetoglobus multicellularis str. Araruama</name>
    <dbReference type="NCBI Taxonomy" id="890399"/>
    <lineage>
        <taxon>Bacteria</taxon>
        <taxon>Pseudomonadati</taxon>
        <taxon>Thermodesulfobacteriota</taxon>
        <taxon>Desulfobacteria</taxon>
        <taxon>Desulfobacterales</taxon>
        <taxon>Desulfobacteraceae</taxon>
        <taxon>Candidatus Magnetoglobus</taxon>
    </lineage>
</organism>
<keyword evidence="1" id="KW-0233">DNA recombination</keyword>
<evidence type="ECO:0000313" key="2">
    <source>
        <dbReference type="EMBL" id="ETR64789.1"/>
    </source>
</evidence>